<dbReference type="PANTHER" id="PTHR46407:SF3">
    <property type="entry name" value="OS02G0208700 PROTEIN"/>
    <property type="match status" value="1"/>
</dbReference>
<name>A0A819XGR8_9BILA</name>
<sequence length="551" mass="61702">MIISTNSGNALPTSLRSIFTANKSKWSETGHLNNPRLYHAASLLLDGNVLVTGGEGYDVCSTAELYDPISRNWTKSYDMTYCRWFHTATTLKNGKVLITGGAAGEPEPLGNVKYVLNQAELYETSTGYWFHTTSMNIQRYFHTASLLQNGNVLVIGGSDDAPNSAEIYDPEMESWINTTDMHYGRKWHTATVLQNGQVLVTGGHDLPFNTINSAEIYDPSTNIWKVVDSMNYKRYFHTATLLTNGKVLVAGGLDNDDNMVNSTELFDPSTESWTITGNMTQGRYLHTASLLKSGKVLVSGGGSFTSEFSTDAELYDFSTGVWTNTSSMNYQRASHTATVLADGNVLVIGENLSSVIFLVRVFGRENHNVTVEVAGRQLRDKERLLVVEFYEFILGTGLIQSNDLILRFGIAFTMHNYNDTDTNKKFFYYIYGIVIQIPSHFMRKTAPETSSWAIGGDVYHILNRTNADKTINETTAYIKGEKTNELNEILIQQKKGESSTWYDNKLSPIKIINASSSVEPLSDFMNEKNFKILINADDKYPGQRQRRCKRP</sequence>
<dbReference type="SUPFAM" id="SSF117281">
    <property type="entry name" value="Kelch motif"/>
    <property type="match status" value="1"/>
</dbReference>
<dbReference type="AlphaFoldDB" id="A0A819XGR8"/>
<comment type="caution">
    <text evidence="2">The sequence shown here is derived from an EMBL/GenBank/DDBJ whole genome shotgun (WGS) entry which is preliminary data.</text>
</comment>
<dbReference type="EMBL" id="CAJOBB010005825">
    <property type="protein sequence ID" value="CAF4141837.1"/>
    <property type="molecule type" value="Genomic_DNA"/>
</dbReference>
<gene>
    <name evidence="2" type="ORF">KXQ929_LOCUS36749</name>
</gene>
<dbReference type="Proteomes" id="UP000663868">
    <property type="component" value="Unassembled WGS sequence"/>
</dbReference>
<dbReference type="SMART" id="SM00612">
    <property type="entry name" value="Kelch"/>
    <property type="match status" value="6"/>
</dbReference>
<evidence type="ECO:0000313" key="3">
    <source>
        <dbReference type="Proteomes" id="UP000663868"/>
    </source>
</evidence>
<evidence type="ECO:0000313" key="2">
    <source>
        <dbReference type="EMBL" id="CAF4141837.1"/>
    </source>
</evidence>
<dbReference type="InterPro" id="IPR044595">
    <property type="entry name" value="KMD1-4"/>
</dbReference>
<dbReference type="GO" id="GO:2000762">
    <property type="term" value="P:regulation of phenylpropanoid metabolic process"/>
    <property type="evidence" value="ECO:0007669"/>
    <property type="project" value="InterPro"/>
</dbReference>
<dbReference type="Pfam" id="PF24681">
    <property type="entry name" value="Kelch_KLHDC2_KLHL20_DRC7"/>
    <property type="match status" value="1"/>
</dbReference>
<proteinExistence type="predicted"/>
<dbReference type="GO" id="GO:0080037">
    <property type="term" value="P:negative regulation of cytokinin-activated signaling pathway"/>
    <property type="evidence" value="ECO:0007669"/>
    <property type="project" value="InterPro"/>
</dbReference>
<dbReference type="InterPro" id="IPR015915">
    <property type="entry name" value="Kelch-typ_b-propeller"/>
</dbReference>
<protein>
    <submittedName>
        <fullName evidence="2">Uncharacterized protein</fullName>
    </submittedName>
</protein>
<dbReference type="Gene3D" id="2.130.10.80">
    <property type="entry name" value="Galactose oxidase/kelch, beta-propeller"/>
    <property type="match status" value="5"/>
</dbReference>
<accession>A0A819XGR8</accession>
<reference evidence="2" key="1">
    <citation type="submission" date="2021-02" db="EMBL/GenBank/DDBJ databases">
        <authorList>
            <person name="Nowell W R."/>
        </authorList>
    </citation>
    <scope>NUCLEOTIDE SEQUENCE</scope>
</reference>
<organism evidence="2 3">
    <name type="scientific">Adineta steineri</name>
    <dbReference type="NCBI Taxonomy" id="433720"/>
    <lineage>
        <taxon>Eukaryota</taxon>
        <taxon>Metazoa</taxon>
        <taxon>Spiralia</taxon>
        <taxon>Gnathifera</taxon>
        <taxon>Rotifera</taxon>
        <taxon>Eurotatoria</taxon>
        <taxon>Bdelloidea</taxon>
        <taxon>Adinetida</taxon>
        <taxon>Adinetidae</taxon>
        <taxon>Adineta</taxon>
    </lineage>
</organism>
<dbReference type="PANTHER" id="PTHR46407">
    <property type="entry name" value="OS02G0208700 PROTEIN"/>
    <property type="match status" value="1"/>
</dbReference>
<dbReference type="InterPro" id="IPR037293">
    <property type="entry name" value="Gal_Oxidase_central_sf"/>
</dbReference>
<keyword evidence="1" id="KW-0880">Kelch repeat</keyword>
<evidence type="ECO:0000256" key="1">
    <source>
        <dbReference type="ARBA" id="ARBA00022441"/>
    </source>
</evidence>
<dbReference type="InterPro" id="IPR006652">
    <property type="entry name" value="Kelch_1"/>
</dbReference>